<proteinExistence type="predicted"/>
<accession>A0A8U1BYG1</accession>
<protein>
    <submittedName>
        <fullName evidence="2">Histidine ammonia-lyase-like</fullName>
    </submittedName>
</protein>
<evidence type="ECO:0000313" key="1">
    <source>
        <dbReference type="Proteomes" id="UP000808372"/>
    </source>
</evidence>
<keyword evidence="1" id="KW-1185">Reference proteome</keyword>
<organism evidence="1 2">
    <name type="scientific">Salvelinus namaycush</name>
    <name type="common">Lake trout</name>
    <name type="synonym">Salmo namaycush</name>
    <dbReference type="NCBI Taxonomy" id="8040"/>
    <lineage>
        <taxon>Eukaryota</taxon>
        <taxon>Metazoa</taxon>
        <taxon>Chordata</taxon>
        <taxon>Craniata</taxon>
        <taxon>Vertebrata</taxon>
        <taxon>Euteleostomi</taxon>
        <taxon>Actinopterygii</taxon>
        <taxon>Neopterygii</taxon>
        <taxon>Teleostei</taxon>
        <taxon>Protacanthopterygii</taxon>
        <taxon>Salmoniformes</taxon>
        <taxon>Salmonidae</taxon>
        <taxon>Salmoninae</taxon>
        <taxon>Salvelinus</taxon>
    </lineage>
</organism>
<dbReference type="GeneID" id="120054185"/>
<evidence type="ECO:0000313" key="2">
    <source>
        <dbReference type="RefSeq" id="XP_038857564.1"/>
    </source>
</evidence>
<reference evidence="2" key="1">
    <citation type="submission" date="2025-08" db="UniProtKB">
        <authorList>
            <consortium name="RefSeq"/>
        </authorList>
    </citation>
    <scope>IDENTIFICATION</scope>
    <source>
        <tissue evidence="2">White muscle</tissue>
    </source>
</reference>
<dbReference type="Proteomes" id="UP000808372">
    <property type="component" value="Chromosome 9"/>
</dbReference>
<gene>
    <name evidence="2" type="primary">LOC120054185</name>
</gene>
<dbReference type="KEGG" id="snh:120054185"/>
<name>A0A8U1BYG1_SALNM</name>
<dbReference type="RefSeq" id="XP_038857564.1">
    <property type="nucleotide sequence ID" value="XM_039001636.1"/>
</dbReference>
<dbReference type="AlphaFoldDB" id="A0A8U1BYG1"/>
<sequence length="105" mass="12075">MAGESPFTIQWLGYEALKRYTKNMPGNRGMKAVKDIRFLARRCKARGCWTVMTPPIKYVLEDKDFIKIGSYRRIWCDHTLQCPACPSSLRRGKLVPVEICPPSLI</sequence>